<organism evidence="2 3">
    <name type="scientific">Plasmodium malariae</name>
    <dbReference type="NCBI Taxonomy" id="5858"/>
    <lineage>
        <taxon>Eukaryota</taxon>
        <taxon>Sar</taxon>
        <taxon>Alveolata</taxon>
        <taxon>Apicomplexa</taxon>
        <taxon>Aconoidasida</taxon>
        <taxon>Haemosporida</taxon>
        <taxon>Plasmodiidae</taxon>
        <taxon>Plasmodium</taxon>
        <taxon>Plasmodium (Plasmodium)</taxon>
    </lineage>
</organism>
<dbReference type="Proteomes" id="UP000219799">
    <property type="component" value="Chromosome 8"/>
</dbReference>
<reference evidence="2 3" key="1">
    <citation type="submission" date="2016-06" db="EMBL/GenBank/DDBJ databases">
        <authorList>
            <consortium name="Pathogen Informatics"/>
        </authorList>
    </citation>
    <scope>NUCLEOTIDE SEQUENCE [LARGE SCALE GENOMIC DNA]</scope>
    <source>
        <strain evidence="2">PmlGA01</strain>
    </source>
</reference>
<evidence type="ECO:0000313" key="3">
    <source>
        <dbReference type="Proteomes" id="UP000219799"/>
    </source>
</evidence>
<dbReference type="EMBL" id="LT594496">
    <property type="protein sequence ID" value="SBT79142.1"/>
    <property type="molecule type" value="Genomic_DNA"/>
</dbReference>
<evidence type="ECO:0000256" key="1">
    <source>
        <dbReference type="SAM" id="MobiDB-lite"/>
    </source>
</evidence>
<dbReference type="VEuPathDB" id="PlasmoDB:PmUG01_08023200"/>
<dbReference type="AlphaFoldDB" id="A0A1C3KY25"/>
<proteinExistence type="predicted"/>
<gene>
    <name evidence="2" type="primary">PmlGA01_080010400</name>
    <name evidence="2" type="ORF">PMLGA01_080010400</name>
</gene>
<name>A0A1C3KY25_PLAMA</name>
<feature type="region of interest" description="Disordered" evidence="1">
    <location>
        <begin position="196"/>
        <end position="219"/>
    </location>
</feature>
<evidence type="ECO:0000313" key="2">
    <source>
        <dbReference type="EMBL" id="SBT79142.1"/>
    </source>
</evidence>
<protein>
    <submittedName>
        <fullName evidence="2">Uncharacterized protein</fullName>
    </submittedName>
</protein>
<accession>A0A1C3KY25</accession>
<sequence>MNFIKTYIYEQEYTNDGIKELEKDARSSKEIDENKILKELPEFKRDNQFLSLSEQLNLKNNNNIPVKVDEDYGGDHGNAYGIPNITEEYFEYYENYAKNDRYSAEKIKEREKEVQHEFKEAIKSYVQKRGLKEDETTSNILREENNINLREIKKSIINKKKTIPAKLSVKAIIKTKKKKEFLNSEGKPSHLKELVQNQTSKTQVQENSLLVGYSDNSDS</sequence>